<organism evidence="4 5">
    <name type="scientific">Orchesella cincta</name>
    <name type="common">Springtail</name>
    <name type="synonym">Podura cincta</name>
    <dbReference type="NCBI Taxonomy" id="48709"/>
    <lineage>
        <taxon>Eukaryota</taxon>
        <taxon>Metazoa</taxon>
        <taxon>Ecdysozoa</taxon>
        <taxon>Arthropoda</taxon>
        <taxon>Hexapoda</taxon>
        <taxon>Collembola</taxon>
        <taxon>Entomobryomorpha</taxon>
        <taxon>Entomobryoidea</taxon>
        <taxon>Orchesellidae</taxon>
        <taxon>Orchesellinae</taxon>
        <taxon>Orchesella</taxon>
    </lineage>
</organism>
<proteinExistence type="predicted"/>
<dbReference type="SUPFAM" id="SSF57667">
    <property type="entry name" value="beta-beta-alpha zinc fingers"/>
    <property type="match status" value="1"/>
</dbReference>
<dbReference type="PROSITE" id="PS50157">
    <property type="entry name" value="ZINC_FINGER_C2H2_2"/>
    <property type="match status" value="1"/>
</dbReference>
<name>A0A1D2NI51_ORCCI</name>
<feature type="domain" description="C2H2-type" evidence="3">
    <location>
        <begin position="116"/>
        <end position="150"/>
    </location>
</feature>
<accession>A0A1D2NI51</accession>
<keyword evidence="1" id="KW-0479">Metal-binding</keyword>
<comment type="caution">
    <text evidence="4">The sequence shown here is derived from an EMBL/GenBank/DDBJ whole genome shotgun (WGS) entry which is preliminary data.</text>
</comment>
<evidence type="ECO:0000313" key="4">
    <source>
        <dbReference type="EMBL" id="ODN04943.1"/>
    </source>
</evidence>
<keyword evidence="5" id="KW-1185">Reference proteome</keyword>
<dbReference type="Proteomes" id="UP000094527">
    <property type="component" value="Unassembled WGS sequence"/>
</dbReference>
<feature type="compositionally biased region" description="Basic and acidic residues" evidence="2">
    <location>
        <begin position="45"/>
        <end position="56"/>
    </location>
</feature>
<evidence type="ECO:0000259" key="3">
    <source>
        <dbReference type="PROSITE" id="PS50157"/>
    </source>
</evidence>
<evidence type="ECO:0000256" key="1">
    <source>
        <dbReference type="PROSITE-ProRule" id="PRU00042"/>
    </source>
</evidence>
<sequence length="259" mass="28505">MSKTMLQVDHVQAPTDNPNPLIPPPQNGHGHHHHQTTDGGSDSGGSKDHDLDHDTDSDGELSPGARGYRSLPYPLKKKDGKMHYECNICYKTFRHSGERPFKCNTLRTLHSRQKPYACDLCPAKFTQFVHLKLHKRLQMSAVCGHNTPKNTFLLVAVAVPPEDEFNLQQRTSPTHSSNGNGSPPTGHSSNSPSYKSHHSDDGSCSEMIDVESHEDSMTCSSPPPSMLLSPMKPGVQIDVDMGSLDRLQMPKPGEINMVP</sequence>
<dbReference type="STRING" id="48709.A0A1D2NI51"/>
<dbReference type="FunFam" id="3.30.160.60:FF:000748">
    <property type="entry name" value="PR domain zinc finger protein"/>
    <property type="match status" value="1"/>
</dbReference>
<feature type="region of interest" description="Disordered" evidence="2">
    <location>
        <begin position="1"/>
        <end position="73"/>
    </location>
</feature>
<dbReference type="Gene3D" id="3.30.160.60">
    <property type="entry name" value="Classic Zinc Finger"/>
    <property type="match status" value="1"/>
</dbReference>
<dbReference type="EMBL" id="LJIJ01000032">
    <property type="protein sequence ID" value="ODN04943.1"/>
    <property type="molecule type" value="Genomic_DNA"/>
</dbReference>
<evidence type="ECO:0000313" key="5">
    <source>
        <dbReference type="Proteomes" id="UP000094527"/>
    </source>
</evidence>
<dbReference type="OrthoDB" id="9411774at2759"/>
<dbReference type="InterPro" id="IPR036236">
    <property type="entry name" value="Znf_C2H2_sf"/>
</dbReference>
<reference evidence="4 5" key="1">
    <citation type="journal article" date="2016" name="Genome Biol. Evol.">
        <title>Gene Family Evolution Reflects Adaptation to Soil Environmental Stressors in the Genome of the Collembolan Orchesella cincta.</title>
        <authorList>
            <person name="Faddeeva-Vakhrusheva A."/>
            <person name="Derks M.F."/>
            <person name="Anvar S.Y."/>
            <person name="Agamennone V."/>
            <person name="Suring W."/>
            <person name="Smit S."/>
            <person name="van Straalen N.M."/>
            <person name="Roelofs D."/>
        </authorList>
    </citation>
    <scope>NUCLEOTIDE SEQUENCE [LARGE SCALE GENOMIC DNA]</scope>
    <source>
        <tissue evidence="4">Mixed pool</tissue>
    </source>
</reference>
<feature type="region of interest" description="Disordered" evidence="2">
    <location>
        <begin position="167"/>
        <end position="237"/>
    </location>
</feature>
<dbReference type="GO" id="GO:0008270">
    <property type="term" value="F:zinc ion binding"/>
    <property type="evidence" value="ECO:0007669"/>
    <property type="project" value="UniProtKB-KW"/>
</dbReference>
<gene>
    <name evidence="4" type="ORF">Ocin01_01730</name>
</gene>
<dbReference type="AlphaFoldDB" id="A0A1D2NI51"/>
<keyword evidence="1" id="KW-0863">Zinc-finger</keyword>
<protein>
    <submittedName>
        <fullName evidence="4">PR domain zinc finger protein 1</fullName>
    </submittedName>
</protein>
<feature type="compositionally biased region" description="Polar residues" evidence="2">
    <location>
        <begin position="167"/>
        <end position="186"/>
    </location>
</feature>
<evidence type="ECO:0000256" key="2">
    <source>
        <dbReference type="SAM" id="MobiDB-lite"/>
    </source>
</evidence>
<dbReference type="InterPro" id="IPR013087">
    <property type="entry name" value="Znf_C2H2_type"/>
</dbReference>
<keyword evidence="1" id="KW-0862">Zinc</keyword>